<dbReference type="RefSeq" id="XP_005819395.1">
    <property type="nucleotide sequence ID" value="XM_005819338.1"/>
</dbReference>
<evidence type="ECO:0000313" key="1">
    <source>
        <dbReference type="EMBL" id="EKX32415.1"/>
    </source>
</evidence>
<dbReference type="KEGG" id="gtt:GUITHDRAFT_121419"/>
<evidence type="ECO:0000313" key="2">
    <source>
        <dbReference type="EnsemblProtists" id="EKX32415"/>
    </source>
</evidence>
<accession>L1I982</accession>
<protein>
    <submittedName>
        <fullName evidence="1 2">Uncharacterized protein</fullName>
    </submittedName>
</protein>
<dbReference type="AlphaFoldDB" id="L1I982"/>
<proteinExistence type="predicted"/>
<reference evidence="1 3" key="1">
    <citation type="journal article" date="2012" name="Nature">
        <title>Algal genomes reveal evolutionary mosaicism and the fate of nucleomorphs.</title>
        <authorList>
            <consortium name="DOE Joint Genome Institute"/>
            <person name="Curtis B.A."/>
            <person name="Tanifuji G."/>
            <person name="Burki F."/>
            <person name="Gruber A."/>
            <person name="Irimia M."/>
            <person name="Maruyama S."/>
            <person name="Arias M.C."/>
            <person name="Ball S.G."/>
            <person name="Gile G.H."/>
            <person name="Hirakawa Y."/>
            <person name="Hopkins J.F."/>
            <person name="Kuo A."/>
            <person name="Rensing S.A."/>
            <person name="Schmutz J."/>
            <person name="Symeonidi A."/>
            <person name="Elias M."/>
            <person name="Eveleigh R.J."/>
            <person name="Herman E.K."/>
            <person name="Klute M.J."/>
            <person name="Nakayama T."/>
            <person name="Obornik M."/>
            <person name="Reyes-Prieto A."/>
            <person name="Armbrust E.V."/>
            <person name="Aves S.J."/>
            <person name="Beiko R.G."/>
            <person name="Coutinho P."/>
            <person name="Dacks J.B."/>
            <person name="Durnford D.G."/>
            <person name="Fast N.M."/>
            <person name="Green B.R."/>
            <person name="Grisdale C.J."/>
            <person name="Hempel F."/>
            <person name="Henrissat B."/>
            <person name="Hoppner M.P."/>
            <person name="Ishida K."/>
            <person name="Kim E."/>
            <person name="Koreny L."/>
            <person name="Kroth P.G."/>
            <person name="Liu Y."/>
            <person name="Malik S.B."/>
            <person name="Maier U.G."/>
            <person name="McRose D."/>
            <person name="Mock T."/>
            <person name="Neilson J.A."/>
            <person name="Onodera N.T."/>
            <person name="Poole A.M."/>
            <person name="Pritham E.J."/>
            <person name="Richards T.A."/>
            <person name="Rocap G."/>
            <person name="Roy S.W."/>
            <person name="Sarai C."/>
            <person name="Schaack S."/>
            <person name="Shirato S."/>
            <person name="Slamovits C.H."/>
            <person name="Spencer D.F."/>
            <person name="Suzuki S."/>
            <person name="Worden A.Z."/>
            <person name="Zauner S."/>
            <person name="Barry K."/>
            <person name="Bell C."/>
            <person name="Bharti A.K."/>
            <person name="Crow J.A."/>
            <person name="Grimwood J."/>
            <person name="Kramer R."/>
            <person name="Lindquist E."/>
            <person name="Lucas S."/>
            <person name="Salamov A."/>
            <person name="McFadden G.I."/>
            <person name="Lane C.E."/>
            <person name="Keeling P.J."/>
            <person name="Gray M.W."/>
            <person name="Grigoriev I.V."/>
            <person name="Archibald J.M."/>
        </authorList>
    </citation>
    <scope>NUCLEOTIDE SEQUENCE</scope>
    <source>
        <strain evidence="1 3">CCMP2712</strain>
    </source>
</reference>
<evidence type="ECO:0000313" key="3">
    <source>
        <dbReference type="Proteomes" id="UP000011087"/>
    </source>
</evidence>
<dbReference type="Proteomes" id="UP000011087">
    <property type="component" value="Unassembled WGS sequence"/>
</dbReference>
<dbReference type="EnsemblProtists" id="EKX32415">
    <property type="protein sequence ID" value="EKX32415"/>
    <property type="gene ID" value="GUITHDRAFT_121419"/>
</dbReference>
<dbReference type="PaxDb" id="55529-EKX32415"/>
<keyword evidence="3" id="KW-1185">Reference proteome</keyword>
<reference evidence="2" key="3">
    <citation type="submission" date="2015-06" db="UniProtKB">
        <authorList>
            <consortium name="EnsemblProtists"/>
        </authorList>
    </citation>
    <scope>IDENTIFICATION</scope>
</reference>
<reference evidence="3" key="2">
    <citation type="submission" date="2012-11" db="EMBL/GenBank/DDBJ databases">
        <authorList>
            <person name="Kuo A."/>
            <person name="Curtis B.A."/>
            <person name="Tanifuji G."/>
            <person name="Burki F."/>
            <person name="Gruber A."/>
            <person name="Irimia M."/>
            <person name="Maruyama S."/>
            <person name="Arias M.C."/>
            <person name="Ball S.G."/>
            <person name="Gile G.H."/>
            <person name="Hirakawa Y."/>
            <person name="Hopkins J.F."/>
            <person name="Rensing S.A."/>
            <person name="Schmutz J."/>
            <person name="Symeonidi A."/>
            <person name="Elias M."/>
            <person name="Eveleigh R.J."/>
            <person name="Herman E.K."/>
            <person name="Klute M.J."/>
            <person name="Nakayama T."/>
            <person name="Obornik M."/>
            <person name="Reyes-Prieto A."/>
            <person name="Armbrust E.V."/>
            <person name="Aves S.J."/>
            <person name="Beiko R.G."/>
            <person name="Coutinho P."/>
            <person name="Dacks J.B."/>
            <person name="Durnford D.G."/>
            <person name="Fast N.M."/>
            <person name="Green B.R."/>
            <person name="Grisdale C."/>
            <person name="Hempe F."/>
            <person name="Henrissat B."/>
            <person name="Hoppner M.P."/>
            <person name="Ishida K.-I."/>
            <person name="Kim E."/>
            <person name="Koreny L."/>
            <person name="Kroth P.G."/>
            <person name="Liu Y."/>
            <person name="Malik S.-B."/>
            <person name="Maier U.G."/>
            <person name="McRose D."/>
            <person name="Mock T."/>
            <person name="Neilson J.A."/>
            <person name="Onodera N.T."/>
            <person name="Poole A.M."/>
            <person name="Pritham E.J."/>
            <person name="Richards T.A."/>
            <person name="Rocap G."/>
            <person name="Roy S.W."/>
            <person name="Sarai C."/>
            <person name="Schaack S."/>
            <person name="Shirato S."/>
            <person name="Slamovits C.H."/>
            <person name="Spencer D.F."/>
            <person name="Suzuki S."/>
            <person name="Worden A.Z."/>
            <person name="Zauner S."/>
            <person name="Barry K."/>
            <person name="Bell C."/>
            <person name="Bharti A.K."/>
            <person name="Crow J.A."/>
            <person name="Grimwood J."/>
            <person name="Kramer R."/>
            <person name="Lindquist E."/>
            <person name="Lucas S."/>
            <person name="Salamov A."/>
            <person name="McFadden G.I."/>
            <person name="Lane C.E."/>
            <person name="Keeling P.J."/>
            <person name="Gray M.W."/>
            <person name="Grigoriev I.V."/>
            <person name="Archibald J.M."/>
        </authorList>
    </citation>
    <scope>NUCLEOTIDE SEQUENCE</scope>
    <source>
        <strain evidence="3">CCMP2712</strain>
    </source>
</reference>
<gene>
    <name evidence="1" type="ORF">GUITHDRAFT_121419</name>
</gene>
<name>L1I982_GUITC</name>
<dbReference type="EMBL" id="JH993191">
    <property type="protein sequence ID" value="EKX32415.1"/>
    <property type="molecule type" value="Genomic_DNA"/>
</dbReference>
<dbReference type="GeneID" id="17289138"/>
<organism evidence="1">
    <name type="scientific">Guillardia theta (strain CCMP2712)</name>
    <name type="common">Cryptophyte</name>
    <dbReference type="NCBI Taxonomy" id="905079"/>
    <lineage>
        <taxon>Eukaryota</taxon>
        <taxon>Cryptophyceae</taxon>
        <taxon>Pyrenomonadales</taxon>
        <taxon>Geminigeraceae</taxon>
        <taxon>Guillardia</taxon>
    </lineage>
</organism>
<dbReference type="HOGENOM" id="CLU_542337_0_0_1"/>
<sequence>MSIVHIGVSGGFHAASREVGWSLRLGDEGIDGIGGIGGIGGIEAWGEEVRRRWVYTSARFKGSKWNGRMAPRLKGSHHPEVAERQVCIYEPVAKEAVFRIAHAREGGFVPMCPMRKGDDDSDFEDGIFNIVFKMENESNAEDLGRIVSQSESLVLQKLVKEFRVQKRVSRSESFMAEMQGVLGEPRFWWTVNIFRRVRRYLELSLLVRGFNALPEGLLDWVDQLAEWHDVLRWSRVFGRTSVPMVLLRQALDTLRSRRSRDLLQGWSASVAHSDDVLRRAVMSFFAWGSKYVKNIERYWVSYRRFVNGLNEALGQLRNGRFDDRSFEGGLWKLVFKMEQLDTGEDDRKRIVAASESLVLEKIDEESRIQGGMAMMGRDALRTLMGKSLRTQGIVHKINVLKTIKRYLVLAITVRQLEALPEGLLRWVDDLSNWYDHVKVGLLGQVAVPSGALERSIIRLNSERERQRLDSWVNGGEGNLVLKRAVWELYRLGEVFLGNIKRSV</sequence>